<reference evidence="9" key="1">
    <citation type="submission" date="2021-02" db="EMBL/GenBank/DDBJ databases">
        <authorList>
            <person name="Nowell W R."/>
        </authorList>
    </citation>
    <scope>NUCLEOTIDE SEQUENCE</scope>
</reference>
<proteinExistence type="inferred from homology"/>
<evidence type="ECO:0000256" key="2">
    <source>
        <dbReference type="ARBA" id="ARBA00022679"/>
    </source>
</evidence>
<evidence type="ECO:0000256" key="5">
    <source>
        <dbReference type="ARBA" id="ARBA00022840"/>
    </source>
</evidence>
<feature type="active site" description="Glycyl thioester intermediate" evidence="6">
    <location>
        <position position="88"/>
    </location>
</feature>
<dbReference type="SUPFAM" id="SSF54495">
    <property type="entry name" value="UBC-like"/>
    <property type="match status" value="1"/>
</dbReference>
<dbReference type="EMBL" id="CAJNOL010001977">
    <property type="protein sequence ID" value="CAF1445228.1"/>
    <property type="molecule type" value="Genomic_DNA"/>
</dbReference>
<evidence type="ECO:0000313" key="11">
    <source>
        <dbReference type="Proteomes" id="UP000663854"/>
    </source>
</evidence>
<dbReference type="SMART" id="SM00212">
    <property type="entry name" value="UBCc"/>
    <property type="match status" value="1"/>
</dbReference>
<dbReference type="GO" id="GO:0061631">
    <property type="term" value="F:ubiquitin conjugating enzyme activity"/>
    <property type="evidence" value="ECO:0007669"/>
    <property type="project" value="UniProtKB-EC"/>
</dbReference>
<evidence type="ECO:0000256" key="7">
    <source>
        <dbReference type="RuleBase" id="RU362109"/>
    </source>
</evidence>
<dbReference type="GO" id="GO:0005524">
    <property type="term" value="F:ATP binding"/>
    <property type="evidence" value="ECO:0007669"/>
    <property type="project" value="UniProtKB-UniRule"/>
</dbReference>
<gene>
    <name evidence="10" type="ORF">JXQ802_LOCUS37251</name>
    <name evidence="9" type="ORF">PYM288_LOCUS23903</name>
</gene>
<sequence length="156" mass="18014">MAFLKRLYLHYLELEKDPPPLCHAKPEDPETNLTHWIGHIDGPEQTPFAGGRFQLNIDFPADFPFKPPQIRFITPIYHPNISTKGEICLDILHSQWSPALSIRGLLISLCSLLTDPNIEHGLNRDALKLYQTDQQKYEEIAREWTRKYAAHLSSLK</sequence>
<dbReference type="Pfam" id="PF00179">
    <property type="entry name" value="UQ_con"/>
    <property type="match status" value="1"/>
</dbReference>
<dbReference type="Proteomes" id="UP000663870">
    <property type="component" value="Unassembled WGS sequence"/>
</dbReference>
<dbReference type="PROSITE" id="PS50127">
    <property type="entry name" value="UBC_2"/>
    <property type="match status" value="1"/>
</dbReference>
<evidence type="ECO:0000313" key="10">
    <source>
        <dbReference type="EMBL" id="CAF1445228.1"/>
    </source>
</evidence>
<organism evidence="9 11">
    <name type="scientific">Rotaria sordida</name>
    <dbReference type="NCBI Taxonomy" id="392033"/>
    <lineage>
        <taxon>Eukaryota</taxon>
        <taxon>Metazoa</taxon>
        <taxon>Spiralia</taxon>
        <taxon>Gnathifera</taxon>
        <taxon>Rotifera</taxon>
        <taxon>Eurotatoria</taxon>
        <taxon>Bdelloidea</taxon>
        <taxon>Philodinida</taxon>
        <taxon>Philodinidae</taxon>
        <taxon>Rotaria</taxon>
    </lineage>
</organism>
<evidence type="ECO:0000313" key="9">
    <source>
        <dbReference type="EMBL" id="CAF1182889.1"/>
    </source>
</evidence>
<dbReference type="FunFam" id="3.10.110.10:FF:000060">
    <property type="entry name" value="Ubiquitin conjugating enzyme (UbcB)"/>
    <property type="match status" value="1"/>
</dbReference>
<dbReference type="InterPro" id="IPR016135">
    <property type="entry name" value="UBQ-conjugating_enzyme/RWD"/>
</dbReference>
<evidence type="ECO:0000256" key="1">
    <source>
        <dbReference type="ARBA" id="ARBA00012486"/>
    </source>
</evidence>
<feature type="domain" description="UBC core" evidence="8">
    <location>
        <begin position="2"/>
        <end position="150"/>
    </location>
</feature>
<evidence type="ECO:0000313" key="12">
    <source>
        <dbReference type="Proteomes" id="UP000663870"/>
    </source>
</evidence>
<name>A0A814UVX3_9BILA</name>
<evidence type="ECO:0000259" key="8">
    <source>
        <dbReference type="PROSITE" id="PS50127"/>
    </source>
</evidence>
<dbReference type="AlphaFoldDB" id="A0A814UVX3"/>
<keyword evidence="5 7" id="KW-0067">ATP-binding</keyword>
<dbReference type="PROSITE" id="PS00183">
    <property type="entry name" value="UBC_1"/>
    <property type="match status" value="1"/>
</dbReference>
<comment type="caution">
    <text evidence="9">The sequence shown here is derived from an EMBL/GenBank/DDBJ whole genome shotgun (WGS) entry which is preliminary data.</text>
</comment>
<dbReference type="InterPro" id="IPR023313">
    <property type="entry name" value="UBQ-conjugating_AS"/>
</dbReference>
<dbReference type="Gene3D" id="3.10.110.10">
    <property type="entry name" value="Ubiquitin Conjugating Enzyme"/>
    <property type="match status" value="1"/>
</dbReference>
<comment type="similarity">
    <text evidence="7">Belongs to the ubiquitin-conjugating enzyme family.</text>
</comment>
<protein>
    <recommendedName>
        <fullName evidence="1">E2 ubiquitin-conjugating enzyme</fullName>
        <ecNumber evidence="1">2.3.2.23</ecNumber>
    </recommendedName>
</protein>
<dbReference type="Proteomes" id="UP000663854">
    <property type="component" value="Unassembled WGS sequence"/>
</dbReference>
<keyword evidence="3 7" id="KW-0547">Nucleotide-binding</keyword>
<accession>A0A814UVX3</accession>
<evidence type="ECO:0000256" key="3">
    <source>
        <dbReference type="ARBA" id="ARBA00022741"/>
    </source>
</evidence>
<dbReference type="EC" id="2.3.2.23" evidence="1"/>
<keyword evidence="2" id="KW-0808">Transferase</keyword>
<dbReference type="InterPro" id="IPR000608">
    <property type="entry name" value="UBC"/>
</dbReference>
<evidence type="ECO:0000256" key="4">
    <source>
        <dbReference type="ARBA" id="ARBA00022786"/>
    </source>
</evidence>
<evidence type="ECO:0000256" key="6">
    <source>
        <dbReference type="PROSITE-ProRule" id="PRU10133"/>
    </source>
</evidence>
<dbReference type="PANTHER" id="PTHR24068">
    <property type="entry name" value="UBIQUITIN-CONJUGATING ENZYME E2"/>
    <property type="match status" value="1"/>
</dbReference>
<keyword evidence="4 7" id="KW-0833">Ubl conjugation pathway</keyword>
<keyword evidence="12" id="KW-1185">Reference proteome</keyword>
<dbReference type="EMBL" id="CAJNOH010001155">
    <property type="protein sequence ID" value="CAF1182889.1"/>
    <property type="molecule type" value="Genomic_DNA"/>
</dbReference>